<proteinExistence type="predicted"/>
<dbReference type="EMBL" id="JAIWOZ010000002">
    <property type="protein sequence ID" value="KAH6608717.1"/>
    <property type="molecule type" value="Genomic_DNA"/>
</dbReference>
<protein>
    <submittedName>
        <fullName evidence="2">Uncharacterized protein</fullName>
    </submittedName>
</protein>
<accession>A0A9P8QU67</accession>
<name>A0A9P8QU67_9HYPO</name>
<keyword evidence="3" id="KW-1185">Reference proteome</keyword>
<sequence length="88" mass="9348">MISSNTTLLLLLLILSGSLLVCKSPVIQVSSSSTQVGQIAIEAQQGNNIGSRFGRAPSDKEERHPGEVEAKLDGVDCHAMPGCLDDLW</sequence>
<feature type="signal peptide" evidence="1">
    <location>
        <begin position="1"/>
        <end position="23"/>
    </location>
</feature>
<dbReference type="Proteomes" id="UP000827724">
    <property type="component" value="Unassembled WGS sequence"/>
</dbReference>
<feature type="chain" id="PRO_5040239275" evidence="1">
    <location>
        <begin position="24"/>
        <end position="88"/>
    </location>
</feature>
<evidence type="ECO:0000313" key="3">
    <source>
        <dbReference type="Proteomes" id="UP000827724"/>
    </source>
</evidence>
<reference evidence="2" key="1">
    <citation type="submission" date="2021-08" db="EMBL/GenBank/DDBJ databases">
        <title>Chromosome-Level Trichoderma cornu-damae using Hi-C Data.</title>
        <authorList>
            <person name="Kim C.S."/>
        </authorList>
    </citation>
    <scope>NUCLEOTIDE SEQUENCE</scope>
    <source>
        <strain evidence="2">KA19-0412C</strain>
    </source>
</reference>
<evidence type="ECO:0000256" key="1">
    <source>
        <dbReference type="SAM" id="SignalP"/>
    </source>
</evidence>
<comment type="caution">
    <text evidence="2">The sequence shown here is derived from an EMBL/GenBank/DDBJ whole genome shotgun (WGS) entry which is preliminary data.</text>
</comment>
<gene>
    <name evidence="2" type="ORF">Trco_002063</name>
</gene>
<organism evidence="2 3">
    <name type="scientific">Trichoderma cornu-damae</name>
    <dbReference type="NCBI Taxonomy" id="654480"/>
    <lineage>
        <taxon>Eukaryota</taxon>
        <taxon>Fungi</taxon>
        <taxon>Dikarya</taxon>
        <taxon>Ascomycota</taxon>
        <taxon>Pezizomycotina</taxon>
        <taxon>Sordariomycetes</taxon>
        <taxon>Hypocreomycetidae</taxon>
        <taxon>Hypocreales</taxon>
        <taxon>Hypocreaceae</taxon>
        <taxon>Trichoderma</taxon>
    </lineage>
</organism>
<keyword evidence="1" id="KW-0732">Signal</keyword>
<dbReference type="AlphaFoldDB" id="A0A9P8QU67"/>
<evidence type="ECO:0000313" key="2">
    <source>
        <dbReference type="EMBL" id="KAH6608717.1"/>
    </source>
</evidence>